<keyword evidence="3" id="KW-0677">Repeat</keyword>
<keyword evidence="4" id="KW-0863">Zinc-finger</keyword>
<feature type="domain" description="C2H2-type" evidence="8">
    <location>
        <begin position="441"/>
        <end position="463"/>
    </location>
</feature>
<evidence type="ECO:0000259" key="8">
    <source>
        <dbReference type="PROSITE" id="PS00028"/>
    </source>
</evidence>
<comment type="subcellular location">
    <subcellularLocation>
        <location evidence="1">Nucleus</location>
    </subcellularLocation>
</comment>
<dbReference type="PANTHER" id="PTHR46144:SF6">
    <property type="entry name" value="C2H2-TYPE DOMAIN-CONTAINING PROTEIN"/>
    <property type="match status" value="1"/>
</dbReference>
<evidence type="ECO:0000256" key="1">
    <source>
        <dbReference type="ARBA" id="ARBA00004123"/>
    </source>
</evidence>
<dbReference type="Pfam" id="PF12171">
    <property type="entry name" value="zf-C2H2_jaz"/>
    <property type="match status" value="1"/>
</dbReference>
<feature type="domain" description="C2H2-type" evidence="8">
    <location>
        <begin position="402"/>
        <end position="424"/>
    </location>
</feature>
<dbReference type="Gene3D" id="3.30.160.60">
    <property type="entry name" value="Classic Zinc Finger"/>
    <property type="match status" value="8"/>
</dbReference>
<reference evidence="9" key="1">
    <citation type="submission" date="2015-11" db="EMBL/GenBank/DDBJ databases">
        <title>De novo transcriptome assembly of four potential Pierce s Disease insect vectors from Arizona vineyards.</title>
        <authorList>
            <person name="Tassone E.E."/>
        </authorList>
    </citation>
    <scope>NUCLEOTIDE SEQUENCE</scope>
</reference>
<dbReference type="SMART" id="SM00451">
    <property type="entry name" value="ZnF_U1"/>
    <property type="match status" value="8"/>
</dbReference>
<dbReference type="InterPro" id="IPR036236">
    <property type="entry name" value="Znf_C2H2_sf"/>
</dbReference>
<evidence type="ECO:0000256" key="3">
    <source>
        <dbReference type="ARBA" id="ARBA00022737"/>
    </source>
</evidence>
<dbReference type="Pfam" id="PF12874">
    <property type="entry name" value="zf-met"/>
    <property type="match status" value="7"/>
</dbReference>
<evidence type="ECO:0000256" key="5">
    <source>
        <dbReference type="ARBA" id="ARBA00022833"/>
    </source>
</evidence>
<dbReference type="PROSITE" id="PS00028">
    <property type="entry name" value="ZINC_FINGER_C2H2_1"/>
    <property type="match status" value="5"/>
</dbReference>
<dbReference type="GO" id="GO:0005634">
    <property type="term" value="C:nucleus"/>
    <property type="evidence" value="ECO:0007669"/>
    <property type="project" value="UniProtKB-SubCell"/>
</dbReference>
<sequence length="494" mass="56524">MEYKSPLDDAYCNQPRRVGNEYNQQRSRSRHDVRYSPYSRNTLGGQSNHESSRVPQKPLQGSNSGASSSTGNVGEPPSTKYMDQYRSSSYPKELTILFQALDCRLCLVELSSPIVAKMHYSGKQHMKKVTRFLTEWCGKTGSAMPQIEEVTVASRTTAFADYCELCDVRMITTNDKMLHYTGKNHRKNEKDPDNAKKKKKVYDTIDVSNSRFGIGADFSTEEEEKPKVEFQVIKCDFCDVRFVSQDQLLVHLASKKHQKKVEKPIPKVEEFQVFDCKICDVKVNSQDQLQIHLDGKKHKDKVEKAKPKAEQFQGFECEICEIKVVSQDQLQIHLAGKKHKEKVEKANPKEEVWFQCELCDVKAVSQEQLQIHLAGKKHKDKAEKRNVNSSSEAEKPDRPFKCDICEVSLSTKDLFELHTYSKRHVKALLKREMLESNTDVCDVCNLSFTSIEHYQAHIQGRKHQKKCKETNNTLMTAPGSHGTCMRESEEKSAA</sequence>
<evidence type="ECO:0000256" key="2">
    <source>
        <dbReference type="ARBA" id="ARBA00022723"/>
    </source>
</evidence>
<feature type="domain" description="C2H2-type" evidence="8">
    <location>
        <begin position="276"/>
        <end position="298"/>
    </location>
</feature>
<dbReference type="InterPro" id="IPR003604">
    <property type="entry name" value="Matrin/U1-like-C_Znf_C2H2"/>
</dbReference>
<name>A0A1B6KD30_9HEMI</name>
<feature type="region of interest" description="Disordered" evidence="7">
    <location>
        <begin position="375"/>
        <end position="397"/>
    </location>
</feature>
<keyword evidence="5" id="KW-0862">Zinc</keyword>
<keyword evidence="6" id="KW-0539">Nucleus</keyword>
<dbReference type="PANTHER" id="PTHR46144">
    <property type="entry name" value="ZINC FINGER PROTEIN 385B-LIKE"/>
    <property type="match status" value="1"/>
</dbReference>
<dbReference type="GO" id="GO:0003676">
    <property type="term" value="F:nucleic acid binding"/>
    <property type="evidence" value="ECO:0007669"/>
    <property type="project" value="InterPro"/>
</dbReference>
<feature type="region of interest" description="Disordered" evidence="7">
    <location>
        <begin position="1"/>
        <end position="84"/>
    </location>
</feature>
<feature type="compositionally biased region" description="Basic and acidic residues" evidence="7">
    <location>
        <begin position="380"/>
        <end position="397"/>
    </location>
</feature>
<dbReference type="GO" id="GO:0008270">
    <property type="term" value="F:zinc ion binding"/>
    <property type="evidence" value="ECO:0007669"/>
    <property type="project" value="UniProtKB-KW"/>
</dbReference>
<feature type="compositionally biased region" description="Low complexity" evidence="7">
    <location>
        <begin position="61"/>
        <end position="74"/>
    </location>
</feature>
<accession>A0A1B6KD30</accession>
<feature type="domain" description="C2H2-type" evidence="8">
    <location>
        <begin position="235"/>
        <end position="257"/>
    </location>
</feature>
<gene>
    <name evidence="9" type="ORF">g.23702</name>
</gene>
<dbReference type="InterPro" id="IPR022755">
    <property type="entry name" value="Znf_C2H2_jaz"/>
</dbReference>
<dbReference type="InterPro" id="IPR051868">
    <property type="entry name" value="ZN346_ZMAT4"/>
</dbReference>
<proteinExistence type="predicted"/>
<dbReference type="SMART" id="SM00355">
    <property type="entry name" value="ZnF_C2H2"/>
    <property type="match status" value="7"/>
</dbReference>
<feature type="domain" description="C2H2-type" evidence="8">
    <location>
        <begin position="317"/>
        <end position="339"/>
    </location>
</feature>
<evidence type="ECO:0000256" key="6">
    <source>
        <dbReference type="ARBA" id="ARBA00023242"/>
    </source>
</evidence>
<feature type="compositionally biased region" description="Polar residues" evidence="7">
    <location>
        <begin position="38"/>
        <end position="49"/>
    </location>
</feature>
<keyword evidence="2" id="KW-0479">Metal-binding</keyword>
<evidence type="ECO:0000256" key="7">
    <source>
        <dbReference type="SAM" id="MobiDB-lite"/>
    </source>
</evidence>
<dbReference type="EMBL" id="GEBQ01030619">
    <property type="protein sequence ID" value="JAT09358.1"/>
    <property type="molecule type" value="Transcribed_RNA"/>
</dbReference>
<evidence type="ECO:0000313" key="9">
    <source>
        <dbReference type="EMBL" id="JAT09358.1"/>
    </source>
</evidence>
<dbReference type="AlphaFoldDB" id="A0A1B6KD30"/>
<dbReference type="InterPro" id="IPR013087">
    <property type="entry name" value="Znf_C2H2_type"/>
</dbReference>
<organism evidence="9">
    <name type="scientific">Graphocephala atropunctata</name>
    <dbReference type="NCBI Taxonomy" id="36148"/>
    <lineage>
        <taxon>Eukaryota</taxon>
        <taxon>Metazoa</taxon>
        <taxon>Ecdysozoa</taxon>
        <taxon>Arthropoda</taxon>
        <taxon>Hexapoda</taxon>
        <taxon>Insecta</taxon>
        <taxon>Pterygota</taxon>
        <taxon>Neoptera</taxon>
        <taxon>Paraneoptera</taxon>
        <taxon>Hemiptera</taxon>
        <taxon>Auchenorrhyncha</taxon>
        <taxon>Membracoidea</taxon>
        <taxon>Cicadellidae</taxon>
        <taxon>Cicadellinae</taxon>
        <taxon>Cicadellini</taxon>
        <taxon>Graphocephala</taxon>
    </lineage>
</organism>
<dbReference type="SUPFAM" id="SSF57667">
    <property type="entry name" value="beta-beta-alpha zinc fingers"/>
    <property type="match status" value="8"/>
</dbReference>
<protein>
    <recommendedName>
        <fullName evidence="8">C2H2-type domain-containing protein</fullName>
    </recommendedName>
</protein>
<evidence type="ECO:0000256" key="4">
    <source>
        <dbReference type="ARBA" id="ARBA00022771"/>
    </source>
</evidence>